<dbReference type="InterPro" id="IPR039246">
    <property type="entry name" value="Flagellar_FlgA"/>
</dbReference>
<evidence type="ECO:0000256" key="6">
    <source>
        <dbReference type="ARBA" id="ARBA00025643"/>
    </source>
</evidence>
<gene>
    <name evidence="8" type="primary">flgA</name>
    <name evidence="8" type="ORF">JQX08_00255</name>
</gene>
<keyword evidence="8" id="KW-0282">Flagellum</keyword>
<comment type="function">
    <text evidence="6">Involved in the assembly process of the P-ring formation. It may associate with FlgF on the rod constituting a structure essential for the P-ring assembly or may act as a modulator protein for the P-ring assembly.</text>
</comment>
<accession>A0ABS2I7L3</accession>
<evidence type="ECO:0000256" key="2">
    <source>
        <dbReference type="ARBA" id="ARBA00010474"/>
    </source>
</evidence>
<evidence type="ECO:0000313" key="9">
    <source>
        <dbReference type="Proteomes" id="UP000717995"/>
    </source>
</evidence>
<dbReference type="SMART" id="SM00858">
    <property type="entry name" value="SAF"/>
    <property type="match status" value="1"/>
</dbReference>
<evidence type="ECO:0000313" key="8">
    <source>
        <dbReference type="EMBL" id="MBM7059131.1"/>
    </source>
</evidence>
<evidence type="ECO:0000256" key="5">
    <source>
        <dbReference type="ARBA" id="ARBA00022764"/>
    </source>
</evidence>
<dbReference type="NCBIfam" id="TIGR03170">
    <property type="entry name" value="flgA_cterm"/>
    <property type="match status" value="1"/>
</dbReference>
<dbReference type="PANTHER" id="PTHR36307:SF1">
    <property type="entry name" value="FLAGELLA BASAL BODY P-RING FORMATION PROTEIN FLGA"/>
    <property type="match status" value="1"/>
</dbReference>
<comment type="similarity">
    <text evidence="2">Belongs to the FlgA family.</text>
</comment>
<organism evidence="8 9">
    <name type="scientific">Zestomonas insulae</name>
    <dbReference type="NCBI Taxonomy" id="2809017"/>
    <lineage>
        <taxon>Bacteria</taxon>
        <taxon>Pseudomonadati</taxon>
        <taxon>Pseudomonadota</taxon>
        <taxon>Gammaproteobacteria</taxon>
        <taxon>Pseudomonadales</taxon>
        <taxon>Pseudomonadaceae</taxon>
        <taxon>Zestomonas</taxon>
    </lineage>
</organism>
<dbReference type="EMBL" id="JAFEUP010000001">
    <property type="protein sequence ID" value="MBM7059131.1"/>
    <property type="molecule type" value="Genomic_DNA"/>
</dbReference>
<evidence type="ECO:0000259" key="7">
    <source>
        <dbReference type="SMART" id="SM00858"/>
    </source>
</evidence>
<keyword evidence="8" id="KW-0969">Cilium</keyword>
<dbReference type="CDD" id="cd11614">
    <property type="entry name" value="SAF_CpaB_FlgA_like"/>
    <property type="match status" value="1"/>
</dbReference>
<comment type="subcellular location">
    <subcellularLocation>
        <location evidence="1">Periplasm</location>
    </subcellularLocation>
</comment>
<keyword evidence="9" id="KW-1185">Reference proteome</keyword>
<evidence type="ECO:0000256" key="4">
    <source>
        <dbReference type="ARBA" id="ARBA00022729"/>
    </source>
</evidence>
<reference evidence="8 9" key="1">
    <citation type="submission" date="2021-02" db="EMBL/GenBank/DDBJ databases">
        <authorList>
            <person name="Lee D.-H."/>
        </authorList>
    </citation>
    <scope>NUCLEOTIDE SEQUENCE [LARGE SCALE GENOMIC DNA]</scope>
    <source>
        <strain evidence="8 9">UL073</strain>
    </source>
</reference>
<dbReference type="Pfam" id="PF13144">
    <property type="entry name" value="ChapFlgA"/>
    <property type="match status" value="1"/>
</dbReference>
<comment type="caution">
    <text evidence="8">The sequence shown here is derived from an EMBL/GenBank/DDBJ whole genome shotgun (WGS) entry which is preliminary data.</text>
</comment>
<proteinExistence type="inferred from homology"/>
<dbReference type="Proteomes" id="UP000717995">
    <property type="component" value="Unassembled WGS sequence"/>
</dbReference>
<name>A0ABS2I7L3_9GAMM</name>
<dbReference type="InterPro" id="IPR013974">
    <property type="entry name" value="SAF"/>
</dbReference>
<feature type="domain" description="SAF" evidence="7">
    <location>
        <begin position="155"/>
        <end position="217"/>
    </location>
</feature>
<evidence type="ECO:0000256" key="1">
    <source>
        <dbReference type="ARBA" id="ARBA00004418"/>
    </source>
</evidence>
<protein>
    <recommendedName>
        <fullName evidence="3">Flagella basal body P-ring formation protein FlgA</fullName>
    </recommendedName>
</protein>
<dbReference type="Gene3D" id="3.90.1210.10">
    <property type="entry name" value="Antifreeze-like/N-acetylneuraminic acid synthase C-terminal domain"/>
    <property type="match status" value="1"/>
</dbReference>
<sequence>MPKPRRTDISLISLAFIQTITRQRATQLPLTGLLRARCGSAVSAWRRTTALALLLVAPALQAANEVEQQIDQAVQRHLASQLDAEAKRQGWQGMRFSHSDNVLNSTAKLSTCTAPLRVENIDASPAPLARQRLKVSCSDPAGWSVLVNSQATVFVPALFASTVIERDQPIGAAQLATQELNVGKAPRGFYQRRDDVIGQTAKRRIRANQPLSPGLLIGPVVIKRGQQVRVVASQDGIQAETQGEALRDGRPGEVIKVRNLSSEKVIEAKVLEAGVVSSIFK</sequence>
<dbReference type="PANTHER" id="PTHR36307">
    <property type="entry name" value="FLAGELLA BASAL BODY P-RING FORMATION PROTEIN FLGA"/>
    <property type="match status" value="1"/>
</dbReference>
<keyword evidence="4" id="KW-0732">Signal</keyword>
<evidence type="ECO:0000256" key="3">
    <source>
        <dbReference type="ARBA" id="ARBA00014754"/>
    </source>
</evidence>
<dbReference type="Gene3D" id="2.30.30.760">
    <property type="match status" value="1"/>
</dbReference>
<keyword evidence="5" id="KW-0574">Periplasm</keyword>
<dbReference type="InterPro" id="IPR017585">
    <property type="entry name" value="SAF_FlgA"/>
</dbReference>
<keyword evidence="8" id="KW-0966">Cell projection</keyword>